<dbReference type="GO" id="GO:0016879">
    <property type="term" value="F:ligase activity, forming carbon-nitrogen bonds"/>
    <property type="evidence" value="ECO:0007669"/>
    <property type="project" value="TreeGrafter"/>
</dbReference>
<dbReference type="EMBL" id="CP002691">
    <property type="protein sequence ID" value="AEE50330.1"/>
    <property type="molecule type" value="Genomic_DNA"/>
</dbReference>
<dbReference type="PANTHER" id="PTHR36510">
    <property type="entry name" value="GLUTAMATE--CYSTEINE LIGASE 2-RELATED"/>
    <property type="match status" value="1"/>
</dbReference>
<dbReference type="PROSITE" id="PS51371">
    <property type="entry name" value="CBS"/>
    <property type="match status" value="2"/>
</dbReference>
<evidence type="ECO:0000313" key="4">
    <source>
        <dbReference type="Proteomes" id="UP000008461"/>
    </source>
</evidence>
<dbReference type="STRING" id="760192.Halhy_2457"/>
<feature type="domain" description="CBS" evidence="2">
    <location>
        <begin position="577"/>
        <end position="632"/>
    </location>
</feature>
<dbReference type="HOGENOM" id="CLU_029030_0_0_10"/>
<dbReference type="Pfam" id="PF00571">
    <property type="entry name" value="CBS"/>
    <property type="match status" value="2"/>
</dbReference>
<dbReference type="Gene3D" id="3.30.590.20">
    <property type="match status" value="1"/>
</dbReference>
<dbReference type="SUPFAM" id="SSF54631">
    <property type="entry name" value="CBS-domain pair"/>
    <property type="match status" value="1"/>
</dbReference>
<dbReference type="Pfam" id="PF04107">
    <property type="entry name" value="GCS2"/>
    <property type="match status" value="1"/>
</dbReference>
<feature type="domain" description="CBS" evidence="2">
    <location>
        <begin position="509"/>
        <end position="565"/>
    </location>
</feature>
<keyword evidence="4" id="KW-1185">Reference proteome</keyword>
<dbReference type="eggNOG" id="COG0517">
    <property type="taxonomic scope" value="Bacteria"/>
</dbReference>
<dbReference type="Proteomes" id="UP000008461">
    <property type="component" value="Chromosome"/>
</dbReference>
<evidence type="ECO:0000313" key="3">
    <source>
        <dbReference type="EMBL" id="AEE50330.1"/>
    </source>
</evidence>
<evidence type="ECO:0000256" key="1">
    <source>
        <dbReference type="PROSITE-ProRule" id="PRU00703"/>
    </source>
</evidence>
<evidence type="ECO:0000259" key="2">
    <source>
        <dbReference type="PROSITE" id="PS51371"/>
    </source>
</evidence>
<sequence>MASNADSPPMLKFMRALLADIEAVEYMLNHQWFESGVARIGAEQEMCLVDLNTYKPLPLAVEILELMKDCPWLDTELARFNLEVNLDPQEFSGACFQAMEQEIHQRLQHLRHNIAPLNADVILTGILPTIRKHDLERHNLTPRERYNLLIDAMSAQRNGQAFEFRLRGIDELQVRHDTPLLEACNTSFQIHLQVDPSSYAQMYNFALALAGPTLALGANSPIVFGRRLWHESRIALFQQALDVRTTHDHLRERSTRVYFGNNWVEHSILDIYREDLARFRTLIARDADEDVAGKIRSGETPLLLALRLHNSSIYRWNRPYYGISPNGKPHLRIENRILPAGPTVVDQIANTAFWTGAMIGCQQNYADVRQKMSWEDARSNFEKSAAFGLDSKFSWFDGKKISARELLLQELIPLARQGLTQRQVDSKDIDYYLGIAEERMKRHTNGAIWQLNNYSQLRRHLREDEALVTLTAAMHNRQKQNIPVHEWTASTSDDLPHYRASTLKVEEFMTTDLFTVQKDDLIQLVANLMDWRRIRYLPVEDTKGHLCGLITSRLVLRHLSKQTELDQPGAQQVQDIMIAEPVSVHPSMLILDAIKLMRDKKIGCLPVVQNEELVGIITENDFLDITARLIEQLGKG</sequence>
<dbReference type="KEGG" id="hhy:Halhy_2457"/>
<dbReference type="eggNOG" id="COG2170">
    <property type="taxonomic scope" value="Bacteria"/>
</dbReference>
<gene>
    <name evidence="3" type="ordered locus">Halhy_2457</name>
</gene>
<organism evidence="3 4">
    <name type="scientific">Haliscomenobacter hydrossis (strain ATCC 27775 / DSM 1100 / LMG 10767 / O)</name>
    <dbReference type="NCBI Taxonomy" id="760192"/>
    <lineage>
        <taxon>Bacteria</taxon>
        <taxon>Pseudomonadati</taxon>
        <taxon>Bacteroidota</taxon>
        <taxon>Saprospiria</taxon>
        <taxon>Saprospirales</taxon>
        <taxon>Haliscomenobacteraceae</taxon>
        <taxon>Haliscomenobacter</taxon>
    </lineage>
</organism>
<keyword evidence="1" id="KW-0129">CBS domain</keyword>
<dbReference type="SUPFAM" id="SSF55931">
    <property type="entry name" value="Glutamine synthetase/guanido kinase"/>
    <property type="match status" value="1"/>
</dbReference>
<dbReference type="InterPro" id="IPR046342">
    <property type="entry name" value="CBS_dom_sf"/>
</dbReference>
<dbReference type="InterPro" id="IPR050141">
    <property type="entry name" value="GCL_type2/YbdK_subfam"/>
</dbReference>
<accession>F4KXF9</accession>
<dbReference type="Gene3D" id="3.10.580.10">
    <property type="entry name" value="CBS-domain"/>
    <property type="match status" value="1"/>
</dbReference>
<dbReference type="CDD" id="cd04584">
    <property type="entry name" value="CBS_pair_AcuB_like"/>
    <property type="match status" value="1"/>
</dbReference>
<dbReference type="AlphaFoldDB" id="F4KXF9"/>
<dbReference type="PANTHER" id="PTHR36510:SF3">
    <property type="entry name" value="CONSERVED PROTEIN"/>
    <property type="match status" value="1"/>
</dbReference>
<protein>
    <submittedName>
        <fullName evidence="3">CBS domain containing protein</fullName>
    </submittedName>
</protein>
<reference key="2">
    <citation type="submission" date="2011-04" db="EMBL/GenBank/DDBJ databases">
        <title>Complete sequence of chromosome of Haliscomenobacter hydrossis DSM 1100.</title>
        <authorList>
            <consortium name="US DOE Joint Genome Institute (JGI-PGF)"/>
            <person name="Lucas S."/>
            <person name="Han J."/>
            <person name="Lapidus A."/>
            <person name="Bruce D."/>
            <person name="Goodwin L."/>
            <person name="Pitluck S."/>
            <person name="Peters L."/>
            <person name="Kyrpides N."/>
            <person name="Mavromatis K."/>
            <person name="Ivanova N."/>
            <person name="Ovchinnikova G."/>
            <person name="Pagani I."/>
            <person name="Daligault H."/>
            <person name="Detter J.C."/>
            <person name="Han C."/>
            <person name="Land M."/>
            <person name="Hauser L."/>
            <person name="Markowitz V."/>
            <person name="Cheng J.-F."/>
            <person name="Hugenholtz P."/>
            <person name="Woyke T."/>
            <person name="Wu D."/>
            <person name="Verbarg S."/>
            <person name="Frueling A."/>
            <person name="Brambilla E."/>
            <person name="Klenk H.-P."/>
            <person name="Eisen J.A."/>
        </authorList>
    </citation>
    <scope>NUCLEOTIDE SEQUENCE</scope>
    <source>
        <strain>DSM 1100</strain>
    </source>
</reference>
<dbReference type="InterPro" id="IPR006336">
    <property type="entry name" value="GCS2"/>
</dbReference>
<dbReference type="SMART" id="SM00116">
    <property type="entry name" value="CBS"/>
    <property type="match status" value="2"/>
</dbReference>
<dbReference type="InterPro" id="IPR014746">
    <property type="entry name" value="Gln_synth/guanido_kin_cat_dom"/>
</dbReference>
<dbReference type="RefSeq" id="WP_013764879.1">
    <property type="nucleotide sequence ID" value="NC_015510.1"/>
</dbReference>
<dbReference type="OrthoDB" id="240589at2"/>
<proteinExistence type="predicted"/>
<reference evidence="3 4" key="1">
    <citation type="journal article" date="2011" name="Stand. Genomic Sci.">
        <title>Complete genome sequence of Haliscomenobacter hydrossis type strain (O).</title>
        <authorList>
            <consortium name="US DOE Joint Genome Institute (JGI-PGF)"/>
            <person name="Daligault H."/>
            <person name="Lapidus A."/>
            <person name="Zeytun A."/>
            <person name="Nolan M."/>
            <person name="Lucas S."/>
            <person name="Del Rio T.G."/>
            <person name="Tice H."/>
            <person name="Cheng J.F."/>
            <person name="Tapia R."/>
            <person name="Han C."/>
            <person name="Goodwin L."/>
            <person name="Pitluck S."/>
            <person name="Liolios K."/>
            <person name="Pagani I."/>
            <person name="Ivanova N."/>
            <person name="Huntemann M."/>
            <person name="Mavromatis K."/>
            <person name="Mikhailova N."/>
            <person name="Pati A."/>
            <person name="Chen A."/>
            <person name="Palaniappan K."/>
            <person name="Land M."/>
            <person name="Hauser L."/>
            <person name="Brambilla E.M."/>
            <person name="Rohde M."/>
            <person name="Verbarg S."/>
            <person name="Goker M."/>
            <person name="Bristow J."/>
            <person name="Eisen J.A."/>
            <person name="Markowitz V."/>
            <person name="Hugenholtz P."/>
            <person name="Kyrpides N.C."/>
            <person name="Klenk H.P."/>
            <person name="Woyke T."/>
        </authorList>
    </citation>
    <scope>NUCLEOTIDE SEQUENCE [LARGE SCALE GENOMIC DNA]</scope>
    <source>
        <strain evidence="4">ATCC 27775 / DSM 1100 / LMG 10767 / O</strain>
    </source>
</reference>
<name>F4KXF9_HALH1</name>
<dbReference type="InterPro" id="IPR000644">
    <property type="entry name" value="CBS_dom"/>
</dbReference>